<feature type="compositionally biased region" description="Basic and acidic residues" evidence="1">
    <location>
        <begin position="48"/>
        <end position="60"/>
    </location>
</feature>
<feature type="region of interest" description="Disordered" evidence="1">
    <location>
        <begin position="1"/>
        <end position="83"/>
    </location>
</feature>
<dbReference type="EMBL" id="BOMF01000034">
    <property type="protein sequence ID" value="GID44639.1"/>
    <property type="molecule type" value="Genomic_DNA"/>
</dbReference>
<name>A0ABQ3WC82_9ACTN</name>
<protein>
    <submittedName>
        <fullName evidence="2">Uncharacterized protein</fullName>
    </submittedName>
</protein>
<gene>
    <name evidence="2" type="ORF">Aca07nite_19140</name>
</gene>
<reference evidence="2" key="1">
    <citation type="submission" date="2021-01" db="EMBL/GenBank/DDBJ databases">
        <title>Whole genome shotgun sequence of Actinoplanes capillaceus NBRC 16408.</title>
        <authorList>
            <person name="Komaki H."/>
            <person name="Tamura T."/>
        </authorList>
    </citation>
    <scope>NUCLEOTIDE SEQUENCE [LARGE SCALE GENOMIC DNA]</scope>
    <source>
        <strain evidence="2">NBRC 16408</strain>
    </source>
</reference>
<accession>A0ABQ3WC82</accession>
<evidence type="ECO:0000256" key="1">
    <source>
        <dbReference type="SAM" id="MobiDB-lite"/>
    </source>
</evidence>
<organism evidence="2">
    <name type="scientific">Actinoplanes campanulatus</name>
    <dbReference type="NCBI Taxonomy" id="113559"/>
    <lineage>
        <taxon>Bacteria</taxon>
        <taxon>Bacillati</taxon>
        <taxon>Actinomycetota</taxon>
        <taxon>Actinomycetes</taxon>
        <taxon>Micromonosporales</taxon>
        <taxon>Micromonosporaceae</taxon>
        <taxon>Actinoplanes</taxon>
    </lineage>
</organism>
<feature type="compositionally biased region" description="Basic and acidic residues" evidence="1">
    <location>
        <begin position="16"/>
        <end position="26"/>
    </location>
</feature>
<comment type="caution">
    <text evidence="2">The sequence shown here is derived from an EMBL/GenBank/DDBJ whole genome shotgun (WGS) entry which is preliminary data.</text>
</comment>
<evidence type="ECO:0000313" key="2">
    <source>
        <dbReference type="EMBL" id="GID44639.1"/>
    </source>
</evidence>
<proteinExistence type="predicted"/>
<sequence>MRDEDVQQTVLLGLDEPGRLPGDVRDGGGAAGPDGDHFSTHPPTLEVEIEHQEHRGRAEQPAHAPGDGQGGGRQDHVTEYTIG</sequence>
<feature type="compositionally biased region" description="Basic and acidic residues" evidence="1">
    <location>
        <begin position="73"/>
        <end position="83"/>
    </location>
</feature>